<evidence type="ECO:0000313" key="3">
    <source>
        <dbReference type="Proteomes" id="UP001249851"/>
    </source>
</evidence>
<keyword evidence="3" id="KW-1185">Reference proteome</keyword>
<feature type="transmembrane region" description="Helical" evidence="1">
    <location>
        <begin position="45"/>
        <end position="67"/>
    </location>
</feature>
<comment type="caution">
    <text evidence="2">The sequence shown here is derived from an EMBL/GenBank/DDBJ whole genome shotgun (WGS) entry which is preliminary data.</text>
</comment>
<evidence type="ECO:0000313" key="2">
    <source>
        <dbReference type="EMBL" id="KAK2567839.1"/>
    </source>
</evidence>
<evidence type="ECO:0000256" key="1">
    <source>
        <dbReference type="SAM" id="Phobius"/>
    </source>
</evidence>
<feature type="non-terminal residue" evidence="2">
    <location>
        <position position="71"/>
    </location>
</feature>
<dbReference type="EMBL" id="JARQWQ010000013">
    <property type="protein sequence ID" value="KAK2567839.1"/>
    <property type="molecule type" value="Genomic_DNA"/>
</dbReference>
<name>A0AAD9QUQ3_ACRCE</name>
<proteinExistence type="predicted"/>
<reference evidence="2" key="2">
    <citation type="journal article" date="2023" name="Science">
        <title>Genomic signatures of disease resistance in endangered staghorn corals.</title>
        <authorList>
            <person name="Vollmer S.V."/>
            <person name="Selwyn J.D."/>
            <person name="Despard B.A."/>
            <person name="Roesel C.L."/>
        </authorList>
    </citation>
    <scope>NUCLEOTIDE SEQUENCE</scope>
    <source>
        <strain evidence="2">K2</strain>
    </source>
</reference>
<keyword evidence="1" id="KW-0812">Transmembrane</keyword>
<dbReference type="Proteomes" id="UP001249851">
    <property type="component" value="Unassembled WGS sequence"/>
</dbReference>
<accession>A0AAD9QUQ3</accession>
<protein>
    <submittedName>
        <fullName evidence="2">Uncharacterized protein</fullName>
    </submittedName>
</protein>
<dbReference type="AlphaFoldDB" id="A0AAD9QUQ3"/>
<keyword evidence="1" id="KW-1133">Transmembrane helix</keyword>
<sequence length="71" mass="7621">MNKEILHAQQTDFKAFVLFFALFAVATSGAAVCKCAKVKKKDFKALVLFFVLFAAAASGATVCKCAGEKKK</sequence>
<reference evidence="2" key="1">
    <citation type="journal article" date="2023" name="G3 (Bethesda)">
        <title>Whole genome assembly and annotation of the endangered Caribbean coral Acropora cervicornis.</title>
        <authorList>
            <person name="Selwyn J.D."/>
            <person name="Vollmer S.V."/>
        </authorList>
    </citation>
    <scope>NUCLEOTIDE SEQUENCE</scope>
    <source>
        <strain evidence="2">K2</strain>
    </source>
</reference>
<gene>
    <name evidence="2" type="ORF">P5673_007720</name>
</gene>
<keyword evidence="1" id="KW-0472">Membrane</keyword>
<organism evidence="2 3">
    <name type="scientific">Acropora cervicornis</name>
    <name type="common">Staghorn coral</name>
    <dbReference type="NCBI Taxonomy" id="6130"/>
    <lineage>
        <taxon>Eukaryota</taxon>
        <taxon>Metazoa</taxon>
        <taxon>Cnidaria</taxon>
        <taxon>Anthozoa</taxon>
        <taxon>Hexacorallia</taxon>
        <taxon>Scleractinia</taxon>
        <taxon>Astrocoeniina</taxon>
        <taxon>Acroporidae</taxon>
        <taxon>Acropora</taxon>
    </lineage>
</organism>